<dbReference type="eggNOG" id="COG2373">
    <property type="taxonomic scope" value="Bacteria"/>
</dbReference>
<dbReference type="SMART" id="SM00237">
    <property type="entry name" value="Calx_beta"/>
    <property type="match status" value="1"/>
</dbReference>
<dbReference type="GO" id="GO:0030001">
    <property type="term" value="P:metal ion transport"/>
    <property type="evidence" value="ECO:0007669"/>
    <property type="project" value="TreeGrafter"/>
</dbReference>
<dbReference type="InterPro" id="IPR038081">
    <property type="entry name" value="CalX-like_sf"/>
</dbReference>
<reference evidence="6 7" key="1">
    <citation type="submission" date="2012-05" db="EMBL/GenBank/DDBJ databases">
        <title>Finished chromosome of genome of Oscillatoria sp. PCC 7112.</title>
        <authorList>
            <consortium name="US DOE Joint Genome Institute"/>
            <person name="Gugger M."/>
            <person name="Coursin T."/>
            <person name="Rippka R."/>
            <person name="Tandeau De Marsac N."/>
            <person name="Huntemann M."/>
            <person name="Wei C.-L."/>
            <person name="Han J."/>
            <person name="Detter J.C."/>
            <person name="Han C."/>
            <person name="Tapia R."/>
            <person name="Davenport K."/>
            <person name="Daligault H."/>
            <person name="Erkkila T."/>
            <person name="Gu W."/>
            <person name="Munk A.C.C."/>
            <person name="Teshima H."/>
            <person name="Xu Y."/>
            <person name="Chain P."/>
            <person name="Chen A."/>
            <person name="Krypides N."/>
            <person name="Mavromatis K."/>
            <person name="Markowitz V."/>
            <person name="Szeto E."/>
            <person name="Ivanova N."/>
            <person name="Mikhailova N."/>
            <person name="Ovchinnikova G."/>
            <person name="Pagani I."/>
            <person name="Pati A."/>
            <person name="Goodwin L."/>
            <person name="Peters L."/>
            <person name="Pitluck S."/>
            <person name="Woyke T."/>
            <person name="Kerfeld C."/>
        </authorList>
    </citation>
    <scope>NUCLEOTIDE SEQUENCE [LARGE SCALE GENOMIC DNA]</scope>
    <source>
        <strain evidence="6 7">PCC 7112</strain>
    </source>
</reference>
<evidence type="ECO:0000313" key="7">
    <source>
        <dbReference type="Proteomes" id="UP000010478"/>
    </source>
</evidence>
<dbReference type="GO" id="GO:0016020">
    <property type="term" value="C:membrane"/>
    <property type="evidence" value="ECO:0007669"/>
    <property type="project" value="InterPro"/>
</dbReference>
<dbReference type="PANTHER" id="PTHR11878:SF65">
    <property type="entry name" value="NA_CA-EXCHANGE PROTEIN, ISOFORM G"/>
    <property type="match status" value="1"/>
</dbReference>
<dbReference type="InterPro" id="IPR051171">
    <property type="entry name" value="CaCA"/>
</dbReference>
<dbReference type="Pfam" id="PF03160">
    <property type="entry name" value="Calx-beta"/>
    <property type="match status" value="1"/>
</dbReference>
<dbReference type="OrthoDB" id="459938at2"/>
<organism evidence="6 7">
    <name type="scientific">Phormidium nigroviride PCC 7112</name>
    <dbReference type="NCBI Taxonomy" id="179408"/>
    <lineage>
        <taxon>Bacteria</taxon>
        <taxon>Bacillati</taxon>
        <taxon>Cyanobacteriota</taxon>
        <taxon>Cyanophyceae</taxon>
        <taxon>Oscillatoriophycideae</taxon>
        <taxon>Oscillatoriales</taxon>
        <taxon>Oscillatoriaceae</taxon>
        <taxon>Phormidium</taxon>
    </lineage>
</organism>
<evidence type="ECO:0000256" key="2">
    <source>
        <dbReference type="ARBA" id="ARBA00022737"/>
    </source>
</evidence>
<dbReference type="SUPFAM" id="SSF141072">
    <property type="entry name" value="CalX-like"/>
    <property type="match status" value="2"/>
</dbReference>
<evidence type="ECO:0000313" key="6">
    <source>
        <dbReference type="EMBL" id="AFZ07372.1"/>
    </source>
</evidence>
<evidence type="ECO:0000256" key="3">
    <source>
        <dbReference type="ARBA" id="ARBA00022837"/>
    </source>
</evidence>
<feature type="domain" description="Calx-beta" evidence="5">
    <location>
        <begin position="32"/>
        <end position="143"/>
    </location>
</feature>
<proteinExistence type="predicted"/>
<keyword evidence="2" id="KW-0677">Repeat</keyword>
<evidence type="ECO:0000259" key="5">
    <source>
        <dbReference type="SMART" id="SM00237"/>
    </source>
</evidence>
<protein>
    <submittedName>
        <fullName evidence="6">Na-Ca exchanger/integrin-beta4</fullName>
    </submittedName>
</protein>
<evidence type="ECO:0000256" key="1">
    <source>
        <dbReference type="ARBA" id="ARBA00022729"/>
    </source>
</evidence>
<gene>
    <name evidence="6" type="ORF">Osc7112_2974</name>
</gene>
<dbReference type="KEGG" id="oni:Osc7112_2974"/>
<evidence type="ECO:0000256" key="4">
    <source>
        <dbReference type="ARBA" id="ARBA00023065"/>
    </source>
</evidence>
<dbReference type="InterPro" id="IPR003644">
    <property type="entry name" value="Calx_beta"/>
</dbReference>
<keyword evidence="4" id="KW-0406">Ion transport</keyword>
<dbReference type="Gene3D" id="2.60.40.2030">
    <property type="match status" value="2"/>
</dbReference>
<dbReference type="GO" id="GO:0007229">
    <property type="term" value="P:integrin-mediated signaling pathway"/>
    <property type="evidence" value="ECO:0007669"/>
    <property type="project" value="UniProtKB-KW"/>
</dbReference>
<dbReference type="AlphaFoldDB" id="K9VIP3"/>
<sequence length="284" mass="28323">MPALTDSILESSPETVNLVLFGGNVGSSPSILTISDVPPTGTTPTPTPTPATATQFVFSAATFTTPESSGFATVTVNRIGATTAAASIGYGTLDGTALSTGSAVDYLSTAGVLNFAPGVTSTTFNIFVNPDTVPEMTESVNLFLNNGPVGTPSTARLDIIDGSGSAPSNVFQYSASNYGSIASQGGTSTITVTRSSGLGAASVDYIILAGTPGSGTAPGYGDYLLNPGGPTGGTLSFANGQLSQTFIIQDNPFSTNNGTVRLGLANPTAGYNFGSTAATSITLI</sequence>
<accession>K9VIP3</accession>
<dbReference type="PANTHER" id="PTHR11878">
    <property type="entry name" value="SODIUM/CALCIUM EXCHANGER"/>
    <property type="match status" value="1"/>
</dbReference>
<dbReference type="Proteomes" id="UP000010478">
    <property type="component" value="Chromosome"/>
</dbReference>
<dbReference type="STRING" id="179408.Osc7112_2974"/>
<name>K9VIP3_9CYAN</name>
<keyword evidence="1" id="KW-0732">Signal</keyword>
<keyword evidence="3" id="KW-0106">Calcium</keyword>
<keyword evidence="7" id="KW-1185">Reference proteome</keyword>
<dbReference type="EMBL" id="CP003614">
    <property type="protein sequence ID" value="AFZ07372.1"/>
    <property type="molecule type" value="Genomic_DNA"/>
</dbReference>
<keyword evidence="6" id="KW-0401">Integrin</keyword>
<keyword evidence="4" id="KW-0813">Transport</keyword>
<dbReference type="RefSeq" id="WP_015176654.1">
    <property type="nucleotide sequence ID" value="NC_019729.1"/>
</dbReference>
<dbReference type="HOGENOM" id="CLU_979494_0_0_3"/>